<dbReference type="EMBL" id="JARKIE010000014">
    <property type="protein sequence ID" value="KAJ7702749.1"/>
    <property type="molecule type" value="Genomic_DNA"/>
</dbReference>
<evidence type="ECO:0000313" key="3">
    <source>
        <dbReference type="Proteomes" id="UP001221757"/>
    </source>
</evidence>
<keyword evidence="3" id="KW-1185">Reference proteome</keyword>
<name>A0AAD7GQZ5_MYCRO</name>
<comment type="caution">
    <text evidence="2">The sequence shown here is derived from an EMBL/GenBank/DDBJ whole genome shotgun (WGS) entry which is preliminary data.</text>
</comment>
<accession>A0AAD7GQZ5</accession>
<organism evidence="2 3">
    <name type="scientific">Mycena rosella</name>
    <name type="common">Pink bonnet</name>
    <name type="synonym">Agaricus rosellus</name>
    <dbReference type="NCBI Taxonomy" id="1033263"/>
    <lineage>
        <taxon>Eukaryota</taxon>
        <taxon>Fungi</taxon>
        <taxon>Dikarya</taxon>
        <taxon>Basidiomycota</taxon>
        <taxon>Agaricomycotina</taxon>
        <taxon>Agaricomycetes</taxon>
        <taxon>Agaricomycetidae</taxon>
        <taxon>Agaricales</taxon>
        <taxon>Marasmiineae</taxon>
        <taxon>Mycenaceae</taxon>
        <taxon>Mycena</taxon>
    </lineage>
</organism>
<dbReference type="AlphaFoldDB" id="A0AAD7GQZ5"/>
<proteinExistence type="predicted"/>
<dbReference type="Proteomes" id="UP001221757">
    <property type="component" value="Unassembled WGS sequence"/>
</dbReference>
<reference evidence="2" key="1">
    <citation type="submission" date="2023-03" db="EMBL/GenBank/DDBJ databases">
        <title>Massive genome expansion in bonnet fungi (Mycena s.s.) driven by repeated elements and novel gene families across ecological guilds.</title>
        <authorList>
            <consortium name="Lawrence Berkeley National Laboratory"/>
            <person name="Harder C.B."/>
            <person name="Miyauchi S."/>
            <person name="Viragh M."/>
            <person name="Kuo A."/>
            <person name="Thoen E."/>
            <person name="Andreopoulos B."/>
            <person name="Lu D."/>
            <person name="Skrede I."/>
            <person name="Drula E."/>
            <person name="Henrissat B."/>
            <person name="Morin E."/>
            <person name="Kohler A."/>
            <person name="Barry K."/>
            <person name="LaButti K."/>
            <person name="Morin E."/>
            <person name="Salamov A."/>
            <person name="Lipzen A."/>
            <person name="Mereny Z."/>
            <person name="Hegedus B."/>
            <person name="Baldrian P."/>
            <person name="Stursova M."/>
            <person name="Weitz H."/>
            <person name="Taylor A."/>
            <person name="Grigoriev I.V."/>
            <person name="Nagy L.G."/>
            <person name="Martin F."/>
            <person name="Kauserud H."/>
        </authorList>
    </citation>
    <scope>NUCLEOTIDE SEQUENCE</scope>
    <source>
        <strain evidence="2">CBHHK067</strain>
    </source>
</reference>
<evidence type="ECO:0000313" key="2">
    <source>
        <dbReference type="EMBL" id="KAJ7702749.1"/>
    </source>
</evidence>
<protein>
    <submittedName>
        <fullName evidence="2">Uncharacterized protein</fullName>
    </submittedName>
</protein>
<sequence>DPAGIPNVGNSAGTQLIGGQCLSSADCGSGCCAGPAGVAQTPAHRNRQERRGMASSPSASLQGLCDRRDSNVAAAGRVRTFDPYIYRCCSLEETPCSP</sequence>
<feature type="region of interest" description="Disordered" evidence="1">
    <location>
        <begin position="42"/>
        <end position="62"/>
    </location>
</feature>
<feature type="non-terminal residue" evidence="2">
    <location>
        <position position="1"/>
    </location>
</feature>
<evidence type="ECO:0000256" key="1">
    <source>
        <dbReference type="SAM" id="MobiDB-lite"/>
    </source>
</evidence>
<gene>
    <name evidence="2" type="ORF">B0H17DRAFT_923233</name>
</gene>